<dbReference type="HOGENOM" id="CLU_024858_0_0_10"/>
<dbReference type="KEGG" id="oho:Oweho_2901"/>
<evidence type="ECO:0000313" key="2">
    <source>
        <dbReference type="Proteomes" id="UP000005631"/>
    </source>
</evidence>
<dbReference type="Gene3D" id="3.20.20.80">
    <property type="entry name" value="Glycosidases"/>
    <property type="match status" value="1"/>
</dbReference>
<dbReference type="EMBL" id="CP003156">
    <property type="protein sequence ID" value="AEV33859.1"/>
    <property type="molecule type" value="Genomic_DNA"/>
</dbReference>
<dbReference type="Proteomes" id="UP000005631">
    <property type="component" value="Chromosome"/>
</dbReference>
<dbReference type="STRING" id="926562.Oweho_2901"/>
<name>G8R1B6_OWEHD</name>
<protein>
    <recommendedName>
        <fullName evidence="3">Asl1-like glycosyl hydrolase catalytic domain-containing protein</fullName>
    </recommendedName>
</protein>
<dbReference type="InterPro" id="IPR017853">
    <property type="entry name" value="GH"/>
</dbReference>
<keyword evidence="2" id="KW-1185">Reference proteome</keyword>
<dbReference type="SUPFAM" id="SSF51445">
    <property type="entry name" value="(Trans)glycosidases"/>
    <property type="match status" value="1"/>
</dbReference>
<evidence type="ECO:0000313" key="1">
    <source>
        <dbReference type="EMBL" id="AEV33859.1"/>
    </source>
</evidence>
<sequence length="630" mass="71677">MPEMLINLSAQGDATLLINEPNTAGDPKKNGKTGTPEGNFFASYNKMYYPIQVVIDLGALHSISEIFVFNTHDIDSLFFFTGSPKNWTKNGTIYLDGYNIWESTSIGKNSRYLMIEFPSSKANISEIVLYGKALEATPIIPKRTYHKPPLFESFLGINANHNHPLAKLSCVGTVREYHNWQWDEGNDDPSYEGYTNNQFGWNPSWVKEVSPWNFDQTYSQFQLVKLDVSPCLQQSAPYMLENDGNTAWKPISKGDDPEIPSSYKEHARYMFQFSARYGSTRVPHQQLMLQSENPKISGMNLINYVENWNEPDNWWSGREAYFTPFELAAMCSADYDGHLGSLGLGYGAKTADPNIKFVMGGLANMSLEYIKAMKLWSDHFRNGSFPADVLNFHHYSNTSGGQDTNLKQAISPEDDSLKYKLAEIIEYRDRYLPGKEIWLSEFGYDTNPNSPQGVKAIGKNDVFEVQAQWLVRSYLEIAAAGVDRAHLFFFADLNSKNPNKFNSSGIVNEKWFKFQPKISWYYIYCIKNALTGYRFASEITSNHPDVNIYKFESDYDGTCLYAAWCKTSTDKKVSNYILDIQDKQGAKVLELSATERKATETDAKYDTKGNILLNLSERPILIRTSCRNSK</sequence>
<accession>G8R1B6</accession>
<proteinExistence type="predicted"/>
<reference evidence="1 2" key="1">
    <citation type="journal article" date="2012" name="Stand. Genomic Sci.">
        <title>Genome sequence of the orange-pigmented seawater bacterium Owenweeksia hongkongensis type strain (UST20020801(T)).</title>
        <authorList>
            <person name="Riedel T."/>
            <person name="Held B."/>
            <person name="Nolan M."/>
            <person name="Lucas S."/>
            <person name="Lapidus A."/>
            <person name="Tice H."/>
            <person name="Del Rio T.G."/>
            <person name="Cheng J.F."/>
            <person name="Han C."/>
            <person name="Tapia R."/>
            <person name="Goodwin L.A."/>
            <person name="Pitluck S."/>
            <person name="Liolios K."/>
            <person name="Mavromatis K."/>
            <person name="Pagani I."/>
            <person name="Ivanova N."/>
            <person name="Mikhailova N."/>
            <person name="Pati A."/>
            <person name="Chen A."/>
            <person name="Palaniappan K."/>
            <person name="Rohde M."/>
            <person name="Tindall B.J."/>
            <person name="Detter J.C."/>
            <person name="Goker M."/>
            <person name="Woyke T."/>
            <person name="Bristow J."/>
            <person name="Eisen J.A."/>
            <person name="Markowitz V."/>
            <person name="Hugenholtz P."/>
            <person name="Klenk H.P."/>
            <person name="Kyrpides N.C."/>
        </authorList>
    </citation>
    <scope>NUCLEOTIDE SEQUENCE</scope>
    <source>
        <strain evidence="2">DSM 17368 / JCM 12287 / NRRL B-23963</strain>
    </source>
</reference>
<evidence type="ECO:0008006" key="3">
    <source>
        <dbReference type="Google" id="ProtNLM"/>
    </source>
</evidence>
<dbReference type="AlphaFoldDB" id="G8R1B6"/>
<dbReference type="eggNOG" id="COG1874">
    <property type="taxonomic scope" value="Bacteria"/>
</dbReference>
<gene>
    <name evidence="1" type="ordered locus">Oweho_2901</name>
</gene>
<organism evidence="1 2">
    <name type="scientific">Owenweeksia hongkongensis (strain DSM 17368 / CIP 108786 / JCM 12287 / NRRL B-23963 / UST20020801)</name>
    <dbReference type="NCBI Taxonomy" id="926562"/>
    <lineage>
        <taxon>Bacteria</taxon>
        <taxon>Pseudomonadati</taxon>
        <taxon>Bacteroidota</taxon>
        <taxon>Flavobacteriia</taxon>
        <taxon>Flavobacteriales</taxon>
        <taxon>Owenweeksiaceae</taxon>
        <taxon>Owenweeksia</taxon>
    </lineage>
</organism>